<accession>A0A1S3JEU3</accession>
<dbReference type="InterPro" id="IPR029030">
    <property type="entry name" value="Caspase-like_dom_sf"/>
</dbReference>
<name>A0A1S3JEU3_LINAN</name>
<dbReference type="RefSeq" id="XP_013408935.1">
    <property type="nucleotide sequence ID" value="XM_013553481.1"/>
</dbReference>
<dbReference type="GO" id="GO:0004197">
    <property type="term" value="F:cysteine-type endopeptidase activity"/>
    <property type="evidence" value="ECO:0007669"/>
    <property type="project" value="InterPro"/>
</dbReference>
<evidence type="ECO:0000259" key="2">
    <source>
        <dbReference type="PROSITE" id="PS50208"/>
    </source>
</evidence>
<dbReference type="InterPro" id="IPR016129">
    <property type="entry name" value="Caspase_his_AS"/>
</dbReference>
<protein>
    <submittedName>
        <fullName evidence="4">Caspase-7-like</fullName>
    </submittedName>
</protein>
<dbReference type="InterPro" id="IPR015917">
    <property type="entry name" value="Pept_C14A"/>
</dbReference>
<feature type="non-terminal residue" evidence="4">
    <location>
        <position position="1"/>
    </location>
</feature>
<dbReference type="STRING" id="7574.A0A1S3JEU3"/>
<sequence>QPQTDKEERRGTKQDAEGIKNRFEALGFVVEPYENLTCSQMLRTMREVGRRNHSKNDCLALVVMSHGDEGIVYGTDGIVEVDILLAPLKGDKCPTLAGKPKLIFIQVREFYMKDEKGLLNWVTCQWPFSVPSLTLA</sequence>
<organism evidence="3 4">
    <name type="scientific">Lingula anatina</name>
    <name type="common">Brachiopod</name>
    <name type="synonym">Lingula unguis</name>
    <dbReference type="NCBI Taxonomy" id="7574"/>
    <lineage>
        <taxon>Eukaryota</taxon>
        <taxon>Metazoa</taxon>
        <taxon>Spiralia</taxon>
        <taxon>Lophotrochozoa</taxon>
        <taxon>Brachiopoda</taxon>
        <taxon>Linguliformea</taxon>
        <taxon>Lingulata</taxon>
        <taxon>Lingulida</taxon>
        <taxon>Linguloidea</taxon>
        <taxon>Lingulidae</taxon>
        <taxon>Lingula</taxon>
    </lineage>
</organism>
<reference evidence="4" key="1">
    <citation type="submission" date="2025-08" db="UniProtKB">
        <authorList>
            <consortium name="RefSeq"/>
        </authorList>
    </citation>
    <scope>IDENTIFICATION</scope>
    <source>
        <tissue evidence="4">Gonads</tissue>
    </source>
</reference>
<dbReference type="InterPro" id="IPR011600">
    <property type="entry name" value="Pept_C14_caspase"/>
</dbReference>
<dbReference type="GeneID" id="106172674"/>
<dbReference type="GO" id="GO:0006508">
    <property type="term" value="P:proteolysis"/>
    <property type="evidence" value="ECO:0007669"/>
    <property type="project" value="InterPro"/>
</dbReference>
<dbReference type="Gene3D" id="3.40.50.1460">
    <property type="match status" value="1"/>
</dbReference>
<dbReference type="SMART" id="SM00115">
    <property type="entry name" value="CASc"/>
    <property type="match status" value="1"/>
</dbReference>
<dbReference type="PROSITE" id="PS50208">
    <property type="entry name" value="CASPASE_P20"/>
    <property type="match status" value="1"/>
</dbReference>
<dbReference type="PANTHER" id="PTHR10454:SF210">
    <property type="entry name" value="CASPASE-2"/>
    <property type="match status" value="1"/>
</dbReference>
<dbReference type="InterPro" id="IPR001309">
    <property type="entry name" value="Pept_C14_p20"/>
</dbReference>
<evidence type="ECO:0000313" key="4">
    <source>
        <dbReference type="RefSeq" id="XP_013408935.1"/>
    </source>
</evidence>
<dbReference type="SUPFAM" id="SSF52129">
    <property type="entry name" value="Caspase-like"/>
    <property type="match status" value="1"/>
</dbReference>
<dbReference type="InParanoid" id="A0A1S3JEU3"/>
<dbReference type="GO" id="GO:0005737">
    <property type="term" value="C:cytoplasm"/>
    <property type="evidence" value="ECO:0007669"/>
    <property type="project" value="TreeGrafter"/>
</dbReference>
<feature type="domain" description="Caspase family p20" evidence="2">
    <location>
        <begin position="7"/>
        <end position="107"/>
    </location>
</feature>
<dbReference type="Pfam" id="PF00656">
    <property type="entry name" value="Peptidase_C14"/>
    <property type="match status" value="1"/>
</dbReference>
<evidence type="ECO:0000313" key="3">
    <source>
        <dbReference type="Proteomes" id="UP000085678"/>
    </source>
</evidence>
<keyword evidence="3" id="KW-1185">Reference proteome</keyword>
<proteinExistence type="inferred from homology"/>
<dbReference type="Proteomes" id="UP000085678">
    <property type="component" value="Unplaced"/>
</dbReference>
<dbReference type="PRINTS" id="PR00376">
    <property type="entry name" value="IL1BCENZYME"/>
</dbReference>
<dbReference type="InterPro" id="IPR002398">
    <property type="entry name" value="Pept_C14"/>
</dbReference>
<evidence type="ECO:0000256" key="1">
    <source>
        <dbReference type="ARBA" id="ARBA00010134"/>
    </source>
</evidence>
<comment type="similarity">
    <text evidence="1">Belongs to the peptidase C14A family.</text>
</comment>
<dbReference type="KEGG" id="lak:106172674"/>
<dbReference type="OrthoDB" id="6116485at2759"/>
<dbReference type="AlphaFoldDB" id="A0A1S3JEU3"/>
<dbReference type="PANTHER" id="PTHR10454">
    <property type="entry name" value="CASPASE"/>
    <property type="match status" value="1"/>
</dbReference>
<dbReference type="GO" id="GO:0006915">
    <property type="term" value="P:apoptotic process"/>
    <property type="evidence" value="ECO:0007669"/>
    <property type="project" value="TreeGrafter"/>
</dbReference>
<dbReference type="PROSITE" id="PS01121">
    <property type="entry name" value="CASPASE_HIS"/>
    <property type="match status" value="1"/>
</dbReference>
<dbReference type="GO" id="GO:0043525">
    <property type="term" value="P:positive regulation of neuron apoptotic process"/>
    <property type="evidence" value="ECO:0007669"/>
    <property type="project" value="TreeGrafter"/>
</dbReference>
<gene>
    <name evidence="4" type="primary">LOC106172674</name>
</gene>